<gene>
    <name evidence="3" type="ORF">PVAG01_01048</name>
</gene>
<dbReference type="InterPro" id="IPR000172">
    <property type="entry name" value="GMC_OxRdtase_N"/>
</dbReference>
<dbReference type="Gene3D" id="3.50.50.60">
    <property type="entry name" value="FAD/NAD(P)-binding domain"/>
    <property type="match status" value="1"/>
</dbReference>
<dbReference type="PROSITE" id="PS00624">
    <property type="entry name" value="GMC_OXRED_2"/>
    <property type="match status" value="1"/>
</dbReference>
<evidence type="ECO:0000313" key="3">
    <source>
        <dbReference type="EMBL" id="KAL3427539.1"/>
    </source>
</evidence>
<evidence type="ECO:0000313" key="4">
    <source>
        <dbReference type="Proteomes" id="UP001629113"/>
    </source>
</evidence>
<keyword evidence="4" id="KW-1185">Reference proteome</keyword>
<organism evidence="3 4">
    <name type="scientific">Phlyctema vagabunda</name>
    <dbReference type="NCBI Taxonomy" id="108571"/>
    <lineage>
        <taxon>Eukaryota</taxon>
        <taxon>Fungi</taxon>
        <taxon>Dikarya</taxon>
        <taxon>Ascomycota</taxon>
        <taxon>Pezizomycotina</taxon>
        <taxon>Leotiomycetes</taxon>
        <taxon>Helotiales</taxon>
        <taxon>Dermateaceae</taxon>
        <taxon>Phlyctema</taxon>
    </lineage>
</organism>
<evidence type="ECO:0000259" key="2">
    <source>
        <dbReference type="PROSITE" id="PS00624"/>
    </source>
</evidence>
<dbReference type="Proteomes" id="UP001629113">
    <property type="component" value="Unassembled WGS sequence"/>
</dbReference>
<comment type="caution">
    <text evidence="3">The sequence shown here is derived from an EMBL/GenBank/DDBJ whole genome shotgun (WGS) entry which is preliminary data.</text>
</comment>
<dbReference type="SUPFAM" id="SSF51905">
    <property type="entry name" value="FAD/NAD(P)-binding domain"/>
    <property type="match status" value="1"/>
</dbReference>
<dbReference type="SUPFAM" id="SSF54373">
    <property type="entry name" value="FAD-linked reductases, C-terminal domain"/>
    <property type="match status" value="1"/>
</dbReference>
<dbReference type="Gene3D" id="3.30.560.10">
    <property type="entry name" value="Glucose Oxidase, domain 3"/>
    <property type="match status" value="1"/>
</dbReference>
<sequence>MATYSESVGDVDIIFAGGGTAACVAAGRLAKANPDLKILLVEGGRNNFNDPTVVNPAVYLSHLAPDSTSALFYKAKSSEHLGGREAIVPMGGILGGGSSINFMMYTRAQGVDFDSWDTPGWAAKDMLPLCNKLETYHPKDAAIDQSKHGHDGPIHISDGGYRAKSEDQFMETVTKMGHKEIVDLQDLEQCGGFSKWHRYISPEGKRQDSAHRYVHPLVENGQQSNLYLLVESKVIRVLFDESSPPRAIGIEYKPNPGAQPSISLSKPVHKTVKANKLVVVTAGALGTPQILERSGVGNPELLKKLDIPVVADVPGVGENYQDHHLVLYPYKSNLAPDQTLDGILSGRKDFVKALEEKDPILGWNGVDVCAKLRPSDAEIAKLGPEFQKDWDRDFAGIPSKPLMLCGVVSAFLADPSLVEPGQYFTMGTYTAYPYSRGSIHITDKENVVDGYDFDAGFLSHPSDLKKQLWAYKMSREISRRLPYYRGELELGHPKFKAGSKARLVDGPDPNTHADIEYSAEDDAAIVDWIRGNLNTTWHSLGTCAMRARAKGGVVDADLNVYGTQGLKVADLSMVPENVGANTNNTALVVGEKAAIIIGNELGIKV</sequence>
<dbReference type="InterPro" id="IPR012132">
    <property type="entry name" value="GMC_OxRdtase"/>
</dbReference>
<evidence type="ECO:0000256" key="1">
    <source>
        <dbReference type="ARBA" id="ARBA00010790"/>
    </source>
</evidence>
<dbReference type="Pfam" id="PF05199">
    <property type="entry name" value="GMC_oxred_C"/>
    <property type="match status" value="1"/>
</dbReference>
<protein>
    <submittedName>
        <fullName evidence="3">Alcohol dehydrogenase</fullName>
    </submittedName>
</protein>
<accession>A0ABR4PW91</accession>
<dbReference type="InterPro" id="IPR007867">
    <property type="entry name" value="GMC_OxRtase_C"/>
</dbReference>
<dbReference type="Pfam" id="PF00732">
    <property type="entry name" value="GMC_oxred_N"/>
    <property type="match status" value="1"/>
</dbReference>
<feature type="domain" description="Glucose-methanol-choline oxidoreductase N-terminal" evidence="2">
    <location>
        <begin position="283"/>
        <end position="297"/>
    </location>
</feature>
<proteinExistence type="inferred from homology"/>
<dbReference type="PANTHER" id="PTHR11552">
    <property type="entry name" value="GLUCOSE-METHANOL-CHOLINE GMC OXIDOREDUCTASE"/>
    <property type="match status" value="1"/>
</dbReference>
<comment type="similarity">
    <text evidence="1">Belongs to the GMC oxidoreductase family.</text>
</comment>
<dbReference type="EMBL" id="JBFCZG010000001">
    <property type="protein sequence ID" value="KAL3427539.1"/>
    <property type="molecule type" value="Genomic_DNA"/>
</dbReference>
<name>A0ABR4PW91_9HELO</name>
<dbReference type="PIRSF" id="PIRSF000137">
    <property type="entry name" value="Alcohol_oxidase"/>
    <property type="match status" value="1"/>
</dbReference>
<dbReference type="PANTHER" id="PTHR11552:SF78">
    <property type="entry name" value="GLUCOSE-METHANOL-CHOLINE OXIDOREDUCTASE N-TERMINAL DOMAIN-CONTAINING PROTEIN"/>
    <property type="match status" value="1"/>
</dbReference>
<dbReference type="InterPro" id="IPR036188">
    <property type="entry name" value="FAD/NAD-bd_sf"/>
</dbReference>
<reference evidence="3 4" key="1">
    <citation type="submission" date="2024-06" db="EMBL/GenBank/DDBJ databases">
        <title>Complete genome of Phlyctema vagabunda strain 19-DSS-EL-015.</title>
        <authorList>
            <person name="Fiorenzani C."/>
        </authorList>
    </citation>
    <scope>NUCLEOTIDE SEQUENCE [LARGE SCALE GENOMIC DNA]</scope>
    <source>
        <strain evidence="3 4">19-DSS-EL-015</strain>
    </source>
</reference>